<dbReference type="Pfam" id="PF05838">
    <property type="entry name" value="Glyco_hydro_108"/>
    <property type="match status" value="1"/>
</dbReference>
<dbReference type="KEGG" id="mico:GDR74_13045"/>
<protein>
    <submittedName>
        <fullName evidence="3">Uncharacterized protein</fullName>
    </submittedName>
</protein>
<gene>
    <name evidence="3" type="ORF">GDR74_13045</name>
</gene>
<name>A0A5P9K0A1_9HYPH</name>
<dbReference type="InterPro" id="IPR018537">
    <property type="entry name" value="Peptidoglycan-bd_3"/>
</dbReference>
<proteinExistence type="predicted"/>
<dbReference type="Pfam" id="PF09374">
    <property type="entry name" value="PG_binding_3"/>
    <property type="match status" value="1"/>
</dbReference>
<dbReference type="InterPro" id="IPR023346">
    <property type="entry name" value="Lysozyme-like_dom_sf"/>
</dbReference>
<dbReference type="CDD" id="cd13926">
    <property type="entry name" value="N-acetylmuramidase_GH108"/>
    <property type="match status" value="1"/>
</dbReference>
<dbReference type="InterPro" id="IPR008565">
    <property type="entry name" value="TtsA-like_GH18_dom"/>
</dbReference>
<accession>A0A5P9K0A1</accession>
<evidence type="ECO:0000313" key="4">
    <source>
        <dbReference type="Proteomes" id="UP000325614"/>
    </source>
</evidence>
<feature type="domain" description="Peptidoglycan binding" evidence="2">
    <location>
        <begin position="102"/>
        <end position="163"/>
    </location>
</feature>
<dbReference type="Gene3D" id="1.20.141.10">
    <property type="entry name" value="Chitosanase, subunit A, domain 1"/>
    <property type="match status" value="1"/>
</dbReference>
<keyword evidence="4" id="KW-1185">Reference proteome</keyword>
<dbReference type="EMBL" id="CP045423">
    <property type="protein sequence ID" value="QFU17070.1"/>
    <property type="molecule type" value="Genomic_DNA"/>
</dbReference>
<evidence type="ECO:0000259" key="1">
    <source>
        <dbReference type="Pfam" id="PF05838"/>
    </source>
</evidence>
<reference evidence="3 4" key="1">
    <citation type="submission" date="2019-10" db="EMBL/GenBank/DDBJ databases">
        <title>Isolation, Identification of Microvirga thermotolerans HR1, a novel thermophilic bacterium and Comparative Genomics of the genus Microvirga.</title>
        <authorList>
            <person name="Li J."/>
            <person name="Zhang W."/>
            <person name="Lin M."/>
            <person name="Wang J."/>
        </authorList>
    </citation>
    <scope>NUCLEOTIDE SEQUENCE [LARGE SCALE GENOMIC DNA]</scope>
    <source>
        <strain evidence="3 4">HR1</strain>
    </source>
</reference>
<dbReference type="RefSeq" id="WP_152586706.1">
    <property type="nucleotide sequence ID" value="NZ_CP045423.1"/>
</dbReference>
<evidence type="ECO:0000313" key="3">
    <source>
        <dbReference type="EMBL" id="QFU17070.1"/>
    </source>
</evidence>
<evidence type="ECO:0000259" key="2">
    <source>
        <dbReference type="Pfam" id="PF09374"/>
    </source>
</evidence>
<dbReference type="AlphaFoldDB" id="A0A5P9K0A1"/>
<dbReference type="SUPFAM" id="SSF53955">
    <property type="entry name" value="Lysozyme-like"/>
    <property type="match status" value="1"/>
</dbReference>
<organism evidence="3 4">
    <name type="scientific">Microvirga thermotolerans</name>
    <dbReference type="NCBI Taxonomy" id="2651334"/>
    <lineage>
        <taxon>Bacteria</taxon>
        <taxon>Pseudomonadati</taxon>
        <taxon>Pseudomonadota</taxon>
        <taxon>Alphaproteobacteria</taxon>
        <taxon>Hyphomicrobiales</taxon>
        <taxon>Methylobacteriaceae</taxon>
        <taxon>Microvirga</taxon>
    </lineage>
</organism>
<dbReference type="Proteomes" id="UP000325614">
    <property type="component" value="Chromosome"/>
</dbReference>
<sequence>MTQTSRLSSFEEALAQVLIQEGGFVHHPSDPGGATNLGITRRTLSQARGRSASVDDVRRLGREEAASIYRRFYWDPIQGDALPPGIGLAVFDIAVHSGPARAASLLQEALGLAADGIVGPRTLAAAGAADAAEAVRRLTRLRLAFLSRLPTWPVFGRGWRRRALTIEREALRLASPSPSTSNGVIP</sequence>
<feature type="domain" description="TtsA-like Glycoside hydrolase family 108" evidence="1">
    <location>
        <begin position="15"/>
        <end position="98"/>
    </location>
</feature>